<gene>
    <name evidence="1" type="ORF">Thiowin_00162</name>
</gene>
<accession>A0ABZ0S3V2</accession>
<name>A0ABZ0S3V2_9GAMM</name>
<dbReference type="RefSeq" id="WP_328985860.1">
    <property type="nucleotide sequence ID" value="NZ_CP121472.1"/>
</dbReference>
<organism evidence="1 2">
    <name type="scientific">Thiorhodovibrio winogradskyi</name>
    <dbReference type="NCBI Taxonomy" id="77007"/>
    <lineage>
        <taxon>Bacteria</taxon>
        <taxon>Pseudomonadati</taxon>
        <taxon>Pseudomonadota</taxon>
        <taxon>Gammaproteobacteria</taxon>
        <taxon>Chromatiales</taxon>
        <taxon>Chromatiaceae</taxon>
        <taxon>Thiorhodovibrio</taxon>
    </lineage>
</organism>
<evidence type="ECO:0000313" key="1">
    <source>
        <dbReference type="EMBL" id="WPL15277.1"/>
    </source>
</evidence>
<keyword evidence="2" id="KW-1185">Reference proteome</keyword>
<protein>
    <recommendedName>
        <fullName evidence="3">Antitoxin</fullName>
    </recommendedName>
</protein>
<evidence type="ECO:0000313" key="2">
    <source>
        <dbReference type="Proteomes" id="UP001432180"/>
    </source>
</evidence>
<dbReference type="Proteomes" id="UP001432180">
    <property type="component" value="Chromosome"/>
</dbReference>
<proteinExistence type="predicted"/>
<sequence>MANLSISGLAPEALAVLQSKATQEGASVNALVLRWIQQGLEQVSDQPMTHRHDDLDQLAGAWTPEEAAEFLAATEGFGRVDPDQWP</sequence>
<evidence type="ECO:0008006" key="3">
    <source>
        <dbReference type="Google" id="ProtNLM"/>
    </source>
</evidence>
<dbReference type="EMBL" id="CP121472">
    <property type="protein sequence ID" value="WPL15277.1"/>
    <property type="molecule type" value="Genomic_DNA"/>
</dbReference>
<reference evidence="1 2" key="1">
    <citation type="journal article" date="2023" name="Microorganisms">
        <title>Thiorhodovibrio frisius and Trv. litoralis spp. nov., Two Novel Members from a Clade of Fastidious Purple Sulfur Bacteria That Exhibit Unique Red-Shifted Light-Harvesting Capabilities.</title>
        <authorList>
            <person name="Methner A."/>
            <person name="Kuzyk S.B."/>
            <person name="Petersen J."/>
            <person name="Bauer S."/>
            <person name="Brinkmann H."/>
            <person name="Sichau K."/>
            <person name="Wanner G."/>
            <person name="Wolf J."/>
            <person name="Neumann-Schaal M."/>
            <person name="Henke P."/>
            <person name="Tank M."/>
            <person name="Sproer C."/>
            <person name="Bunk B."/>
            <person name="Overmann J."/>
        </authorList>
    </citation>
    <scope>NUCLEOTIDE SEQUENCE [LARGE SCALE GENOMIC DNA]</scope>
    <source>
        <strain evidence="1 2">DSM 6702</strain>
    </source>
</reference>